<evidence type="ECO:0000256" key="1">
    <source>
        <dbReference type="ARBA" id="ARBA00009865"/>
    </source>
</evidence>
<dbReference type="CDD" id="cd18820">
    <property type="entry name" value="GH43_LbAraf43-like"/>
    <property type="match status" value="1"/>
</dbReference>
<dbReference type="EMBL" id="JACOOG010000001">
    <property type="protein sequence ID" value="MBC5589797.1"/>
    <property type="molecule type" value="Genomic_DNA"/>
</dbReference>
<feature type="signal peptide" evidence="6">
    <location>
        <begin position="1"/>
        <end position="18"/>
    </location>
</feature>
<accession>A0ABR7BWS0</accession>
<evidence type="ECO:0000256" key="2">
    <source>
        <dbReference type="ARBA" id="ARBA00022729"/>
    </source>
</evidence>
<keyword evidence="3 5" id="KW-0378">Hydrolase</keyword>
<dbReference type="PIRSF" id="PIRSF025414">
    <property type="entry name" value="Alpha-L-arabinofuranosidase"/>
    <property type="match status" value="1"/>
</dbReference>
<dbReference type="RefSeq" id="WP_138344907.1">
    <property type="nucleotide sequence ID" value="NZ_JACOOG010000001.1"/>
</dbReference>
<evidence type="ECO:0000313" key="7">
    <source>
        <dbReference type="EMBL" id="MBC5589797.1"/>
    </source>
</evidence>
<feature type="chain" id="PRO_5045950505" evidence="6">
    <location>
        <begin position="19"/>
        <end position="365"/>
    </location>
</feature>
<evidence type="ECO:0000256" key="6">
    <source>
        <dbReference type="SAM" id="SignalP"/>
    </source>
</evidence>
<comment type="similarity">
    <text evidence="1 5">Belongs to the glycosyl hydrolase 43 family.</text>
</comment>
<dbReference type="Proteomes" id="UP000600230">
    <property type="component" value="Unassembled WGS sequence"/>
</dbReference>
<keyword evidence="2 6" id="KW-0732">Signal</keyword>
<keyword evidence="4 5" id="KW-0326">Glycosidase</keyword>
<reference evidence="7 8" key="1">
    <citation type="submission" date="2020-08" db="EMBL/GenBank/DDBJ databases">
        <title>Genome public.</title>
        <authorList>
            <person name="Liu C."/>
            <person name="Sun Q."/>
        </authorList>
    </citation>
    <scope>NUCLEOTIDE SEQUENCE [LARGE SCALE GENOMIC DNA]</scope>
    <source>
        <strain evidence="7 8">NSJ-21</strain>
    </source>
</reference>
<sequence length="365" mass="41887">MRKSLVFAIIMVICSVTSCLHKVSENNDCVSNTFQNPILSSGHNPQAIFYKGKYYYTHETNDRILLWEADDITDMGNSLCKEVWRPKEDVGRHNLWAPEIHRINNKWYIYYAADDGNTDNHQIFVLENDAETPMTGEFKQKGPIISNIDWNWGIHASTFVHNNTQYLIWSGWSQRRVMEETQCIYIASMKNPWTLSSERVMISEPTFSWERQWINPDGSRTAYPIYVNEAPYFIKSLNGDKLFILYSASGCWTPYYCVGLLHCDADADLLAPVSWVKEKEPVFSLSMNDSVWGPGGASFVPSPDSSEWYVLYHARNLPNGVIGSGELRSPRIQKISWDERGFPVLGTPVSLNKRMQKPSNKSKQD</sequence>
<dbReference type="PROSITE" id="PS51257">
    <property type="entry name" value="PROKAR_LIPOPROTEIN"/>
    <property type="match status" value="1"/>
</dbReference>
<organism evidence="7 8">
    <name type="scientific">Bacteroides parvus</name>
    <dbReference type="NCBI Taxonomy" id="2763025"/>
    <lineage>
        <taxon>Bacteria</taxon>
        <taxon>Pseudomonadati</taxon>
        <taxon>Bacteroidota</taxon>
        <taxon>Bacteroidia</taxon>
        <taxon>Bacteroidales</taxon>
        <taxon>Bacteroidaceae</taxon>
        <taxon>Bacteroides</taxon>
    </lineage>
</organism>
<comment type="caution">
    <text evidence="7">The sequence shown here is derived from an EMBL/GenBank/DDBJ whole genome shotgun (WGS) entry which is preliminary data.</text>
</comment>
<dbReference type="PANTHER" id="PTHR43817:SF1">
    <property type="entry name" value="HYDROLASE, FAMILY 43, PUTATIVE (AFU_ORTHOLOGUE AFUA_3G01660)-RELATED"/>
    <property type="match status" value="1"/>
</dbReference>
<dbReference type="Gene3D" id="2.115.10.20">
    <property type="entry name" value="Glycosyl hydrolase domain, family 43"/>
    <property type="match status" value="1"/>
</dbReference>
<evidence type="ECO:0000256" key="4">
    <source>
        <dbReference type="ARBA" id="ARBA00023295"/>
    </source>
</evidence>
<dbReference type="InterPro" id="IPR006710">
    <property type="entry name" value="Glyco_hydro_43"/>
</dbReference>
<dbReference type="InterPro" id="IPR023296">
    <property type="entry name" value="Glyco_hydro_beta-prop_sf"/>
</dbReference>
<evidence type="ECO:0000256" key="5">
    <source>
        <dbReference type="RuleBase" id="RU361187"/>
    </source>
</evidence>
<gene>
    <name evidence="7" type="ORF">H8S53_00675</name>
</gene>
<dbReference type="PANTHER" id="PTHR43817">
    <property type="entry name" value="GLYCOSYL HYDROLASE"/>
    <property type="match status" value="1"/>
</dbReference>
<evidence type="ECO:0000313" key="8">
    <source>
        <dbReference type="Proteomes" id="UP000600230"/>
    </source>
</evidence>
<dbReference type="InterPro" id="IPR016828">
    <property type="entry name" value="Alpha-L-arabinofuranosidase"/>
</dbReference>
<proteinExistence type="inferred from homology"/>
<dbReference type="GO" id="GO:0016787">
    <property type="term" value="F:hydrolase activity"/>
    <property type="evidence" value="ECO:0007669"/>
    <property type="project" value="UniProtKB-KW"/>
</dbReference>
<evidence type="ECO:0000256" key="3">
    <source>
        <dbReference type="ARBA" id="ARBA00022801"/>
    </source>
</evidence>
<dbReference type="SUPFAM" id="SSF75005">
    <property type="entry name" value="Arabinanase/levansucrase/invertase"/>
    <property type="match status" value="1"/>
</dbReference>
<name>A0ABR7BWS0_9BACE</name>
<dbReference type="Pfam" id="PF04616">
    <property type="entry name" value="Glyco_hydro_43"/>
    <property type="match status" value="1"/>
</dbReference>
<keyword evidence="8" id="KW-1185">Reference proteome</keyword>
<protein>
    <submittedName>
        <fullName evidence="7">Glycoside hydrolase family 43 protein</fullName>
    </submittedName>
</protein>